<reference evidence="3" key="1">
    <citation type="submission" date="2025-08" db="UniProtKB">
        <authorList>
            <consortium name="RefSeq"/>
        </authorList>
    </citation>
    <scope>IDENTIFICATION</scope>
</reference>
<protein>
    <submittedName>
        <fullName evidence="3">Uncharacterized protein LOC105056993</fullName>
    </submittedName>
</protein>
<feature type="coiled-coil region" evidence="1">
    <location>
        <begin position="15"/>
        <end position="60"/>
    </location>
</feature>
<sequence length="288" mass="32235">MADLVHKLFCATWELEALQSSFEEERKEREENINQLIQILNVTTQERDEAREQLQVLLNSISEPNFLVELLHAISHLHPHSPQIWEPRENSIVIESEGLSETRNHHSFGSSPFESFFVTSTNGADSCTMGLPQQPFVLCENNHSSSMTISPGTAKYDRADAIIDMLSAKKPLPEKGKLLEAMLKIGPTLETLMLAGPLPHWRNPPPLQSFQVPPVTIKACYAQLLNRAAILNSNHWIQSSLCEKSDGLSQMHAASILEFSGKVSLYRRTLPGVRSNRSFEAKRVGGTQ</sequence>
<gene>
    <name evidence="3" type="primary">LOC105056993</name>
</gene>
<dbReference type="RefSeq" id="XP_029124160.1">
    <property type="nucleotide sequence ID" value="XM_029268327.1"/>
</dbReference>
<name>A0A8N4FB27_ELAGV</name>
<keyword evidence="1" id="KW-0175">Coiled coil</keyword>
<keyword evidence="2" id="KW-1185">Reference proteome</keyword>
<evidence type="ECO:0000313" key="2">
    <source>
        <dbReference type="Proteomes" id="UP000504607"/>
    </source>
</evidence>
<dbReference type="InterPro" id="IPR012862">
    <property type="entry name" value="DUF1635"/>
</dbReference>
<proteinExistence type="predicted"/>
<accession>A0A8N4FB27</accession>
<evidence type="ECO:0000313" key="3">
    <source>
        <dbReference type="RefSeq" id="XP_029124160.1"/>
    </source>
</evidence>
<organism evidence="2 3">
    <name type="scientific">Elaeis guineensis var. tenera</name>
    <name type="common">Oil palm</name>
    <dbReference type="NCBI Taxonomy" id="51953"/>
    <lineage>
        <taxon>Eukaryota</taxon>
        <taxon>Viridiplantae</taxon>
        <taxon>Streptophyta</taxon>
        <taxon>Embryophyta</taxon>
        <taxon>Tracheophyta</taxon>
        <taxon>Spermatophyta</taxon>
        <taxon>Magnoliopsida</taxon>
        <taxon>Liliopsida</taxon>
        <taxon>Arecaceae</taxon>
        <taxon>Arecoideae</taxon>
        <taxon>Cocoseae</taxon>
        <taxon>Elaeidinae</taxon>
        <taxon>Elaeis</taxon>
    </lineage>
</organism>
<dbReference type="Pfam" id="PF07795">
    <property type="entry name" value="DUF1635"/>
    <property type="match status" value="1"/>
</dbReference>
<dbReference type="OrthoDB" id="778241at2759"/>
<dbReference type="Proteomes" id="UP000504607">
    <property type="component" value="Chromosome 14"/>
</dbReference>
<evidence type="ECO:0000256" key="1">
    <source>
        <dbReference type="SAM" id="Coils"/>
    </source>
</evidence>
<dbReference type="AlphaFoldDB" id="A0A8N4FB27"/>
<dbReference type="PANTHER" id="PTHR33431:SF12">
    <property type="entry name" value="HIGH MOBILITY GROUP BOX PROTEIN, PUTATIVE (DUF1635)-RELATED"/>
    <property type="match status" value="1"/>
</dbReference>
<dbReference type="PANTHER" id="PTHR33431">
    <property type="entry name" value="ENABLED-LIKE PROTEIN (DUF1635)"/>
    <property type="match status" value="1"/>
</dbReference>